<dbReference type="Proteomes" id="UP001327560">
    <property type="component" value="Chromosome 6"/>
</dbReference>
<reference evidence="1 2" key="1">
    <citation type="submission" date="2023-10" db="EMBL/GenBank/DDBJ databases">
        <title>Chromosome-scale genome assembly provides insights into flower coloration mechanisms of Canna indica.</title>
        <authorList>
            <person name="Li C."/>
        </authorList>
    </citation>
    <scope>NUCLEOTIDE SEQUENCE [LARGE SCALE GENOMIC DNA]</scope>
    <source>
        <tissue evidence="1">Flower</tissue>
    </source>
</reference>
<sequence>MGNAQSPPADPVFDAASRAFSNQELEDLNSLFVSLAAQSGSNCKFISQSVFQAYFLVPGPLGARMFQLATRKRNDGMLTFEDLVLTKATYEKGARDEIEEFIYQLCDVTGDDILARSDLVAVLNSINEAIFCPKSDDISLRSNQDILEVFINAAMFSEKVERLGDDSMSLADFRSWCGLLPSARKFLGSLLMPPDSVFCRKARLSSSPSTTSRRFIF</sequence>
<evidence type="ECO:0000313" key="2">
    <source>
        <dbReference type="Proteomes" id="UP001327560"/>
    </source>
</evidence>
<protein>
    <submittedName>
        <fullName evidence="1">Uncharacterized protein</fullName>
    </submittedName>
</protein>
<dbReference type="Gene3D" id="1.10.238.10">
    <property type="entry name" value="EF-hand"/>
    <property type="match status" value="1"/>
</dbReference>
<keyword evidence="2" id="KW-1185">Reference proteome</keyword>
<name>A0AAQ3KN93_9LILI</name>
<dbReference type="EMBL" id="CP136895">
    <property type="protein sequence ID" value="WOL11225.1"/>
    <property type="molecule type" value="Genomic_DNA"/>
</dbReference>
<evidence type="ECO:0000313" key="1">
    <source>
        <dbReference type="EMBL" id="WOL11225.1"/>
    </source>
</evidence>
<dbReference type="SUPFAM" id="SSF47473">
    <property type="entry name" value="EF-hand"/>
    <property type="match status" value="1"/>
</dbReference>
<proteinExistence type="predicted"/>
<dbReference type="InterPro" id="IPR011992">
    <property type="entry name" value="EF-hand-dom_pair"/>
</dbReference>
<gene>
    <name evidence="1" type="ORF">Cni_G19987</name>
</gene>
<accession>A0AAQ3KN93</accession>
<organism evidence="1 2">
    <name type="scientific">Canna indica</name>
    <name type="common">Indian-shot</name>
    <dbReference type="NCBI Taxonomy" id="4628"/>
    <lineage>
        <taxon>Eukaryota</taxon>
        <taxon>Viridiplantae</taxon>
        <taxon>Streptophyta</taxon>
        <taxon>Embryophyta</taxon>
        <taxon>Tracheophyta</taxon>
        <taxon>Spermatophyta</taxon>
        <taxon>Magnoliopsida</taxon>
        <taxon>Liliopsida</taxon>
        <taxon>Zingiberales</taxon>
        <taxon>Cannaceae</taxon>
        <taxon>Canna</taxon>
    </lineage>
</organism>
<dbReference type="AlphaFoldDB" id="A0AAQ3KN93"/>